<keyword evidence="1" id="KW-0472">Membrane</keyword>
<reference evidence="2 3" key="1">
    <citation type="submission" date="2024-01" db="EMBL/GenBank/DDBJ databases">
        <title>the genome sequence of strain Microbacterium schleiferi NBRC 15075.</title>
        <authorList>
            <person name="Ding Y."/>
            <person name="Zhang G."/>
        </authorList>
    </citation>
    <scope>NUCLEOTIDE SEQUENCE [LARGE SCALE GENOMIC DNA]</scope>
    <source>
        <strain evidence="2 3">NBRC 15075</strain>
    </source>
</reference>
<evidence type="ECO:0000256" key="1">
    <source>
        <dbReference type="SAM" id="Phobius"/>
    </source>
</evidence>
<dbReference type="RefSeq" id="WP_292709626.1">
    <property type="nucleotide sequence ID" value="NZ_BAAAUO010000005.1"/>
</dbReference>
<dbReference type="EMBL" id="JAZHOV010000002">
    <property type="protein sequence ID" value="MEF2254127.1"/>
    <property type="molecule type" value="Genomic_DNA"/>
</dbReference>
<comment type="caution">
    <text evidence="2">The sequence shown here is derived from an EMBL/GenBank/DDBJ whole genome shotgun (WGS) entry which is preliminary data.</text>
</comment>
<evidence type="ECO:0000313" key="2">
    <source>
        <dbReference type="EMBL" id="MEF2254127.1"/>
    </source>
</evidence>
<feature type="transmembrane region" description="Helical" evidence="1">
    <location>
        <begin position="12"/>
        <end position="31"/>
    </location>
</feature>
<keyword evidence="1" id="KW-1133">Transmembrane helix</keyword>
<organism evidence="2 3">
    <name type="scientific">Microbacterium schleiferi</name>
    <dbReference type="NCBI Taxonomy" id="69362"/>
    <lineage>
        <taxon>Bacteria</taxon>
        <taxon>Bacillati</taxon>
        <taxon>Actinomycetota</taxon>
        <taxon>Actinomycetes</taxon>
        <taxon>Micrococcales</taxon>
        <taxon>Microbacteriaceae</taxon>
        <taxon>Microbacterium</taxon>
    </lineage>
</organism>
<proteinExistence type="predicted"/>
<keyword evidence="3" id="KW-1185">Reference proteome</keyword>
<keyword evidence="1" id="KW-0812">Transmembrane</keyword>
<dbReference type="Proteomes" id="UP001351900">
    <property type="component" value="Unassembled WGS sequence"/>
</dbReference>
<accession>A0ABU7V5W3</accession>
<evidence type="ECO:0000313" key="3">
    <source>
        <dbReference type="Proteomes" id="UP001351900"/>
    </source>
</evidence>
<sequence>MARVPGRDNRIAIPAIVLSLAIVGALVWFAVPAMPLVMAWAGGTAGNAATMLAATPTLHAVVADGLDVAEADCRELYPTDLWNELTWTADAILSQSTAGPTTAMTDLVSALAPTATRTCTWTDSSGQAVVTTFATVSADAAGIAEASLRGQGFSCATADGTLECSSTTDAGNEHQSVRGALWVATVSSAWYPDDYDQRIAIHLWQ</sequence>
<name>A0ABU7V5W3_9MICO</name>
<protein>
    <submittedName>
        <fullName evidence="2">Uncharacterized protein</fullName>
    </submittedName>
</protein>
<gene>
    <name evidence="2" type="ORF">V2V91_03105</name>
</gene>